<dbReference type="Proteomes" id="UP000246078">
    <property type="component" value="Unassembled WGS sequence"/>
</dbReference>
<dbReference type="VEuPathDB" id="TriTrypDB:C3747_125g2"/>
<dbReference type="EMBL" id="PRFC01000125">
    <property type="protein sequence ID" value="PWV05709.1"/>
    <property type="molecule type" value="Genomic_DNA"/>
</dbReference>
<keyword evidence="1" id="KW-0812">Transmembrane</keyword>
<gene>
    <name evidence="2" type="ORF">C3747_125g2</name>
</gene>
<comment type="caution">
    <text evidence="2">The sequence shown here is derived from an EMBL/GenBank/DDBJ whole genome shotgun (WGS) entry which is preliminary data.</text>
</comment>
<dbReference type="AlphaFoldDB" id="A0A2V2WDL6"/>
<evidence type="ECO:0000256" key="1">
    <source>
        <dbReference type="SAM" id="Phobius"/>
    </source>
</evidence>
<name>A0A2V2WDL6_TRYCR</name>
<evidence type="ECO:0000313" key="3">
    <source>
        <dbReference type="Proteomes" id="UP000246078"/>
    </source>
</evidence>
<evidence type="ECO:0000313" key="2">
    <source>
        <dbReference type="EMBL" id="PWV05709.1"/>
    </source>
</evidence>
<protein>
    <submittedName>
        <fullName evidence="2">Uncharacterized protein</fullName>
    </submittedName>
</protein>
<keyword evidence="1" id="KW-1133">Transmembrane helix</keyword>
<sequence>MFRRCCRCHRHPYAIDVKDLEAAKHSEAKRTQVNFRYVLVMSARRAWMRAKWSYDFFFSVGWKGWAFAVKWRLLFPVFVCLFCFFFCPFLPRMRLAVCKRARCSLGVFFMSCRRRCCCCCSLQISFL</sequence>
<reference evidence="2 3" key="1">
    <citation type="journal article" date="2018" name="Microb. Genom.">
        <title>Expanding an expanded genome: long-read sequencing of Trypanosoma cruzi.</title>
        <authorList>
            <person name="Berna L."/>
            <person name="Rodriguez M."/>
            <person name="Chiribao M.L."/>
            <person name="Parodi-Talice A."/>
            <person name="Pita S."/>
            <person name="Rijo G."/>
            <person name="Alvarez-Valin F."/>
            <person name="Robello C."/>
        </authorList>
    </citation>
    <scope>NUCLEOTIDE SEQUENCE [LARGE SCALE GENOMIC DNA]</scope>
    <source>
        <strain evidence="2 3">TCC</strain>
    </source>
</reference>
<feature type="transmembrane region" description="Helical" evidence="1">
    <location>
        <begin position="74"/>
        <end position="91"/>
    </location>
</feature>
<dbReference type="VEuPathDB" id="TriTrypDB:TcBrA4_0019120"/>
<proteinExistence type="predicted"/>
<organism evidence="2 3">
    <name type="scientific">Trypanosoma cruzi</name>
    <dbReference type="NCBI Taxonomy" id="5693"/>
    <lineage>
        <taxon>Eukaryota</taxon>
        <taxon>Discoba</taxon>
        <taxon>Euglenozoa</taxon>
        <taxon>Kinetoplastea</taxon>
        <taxon>Metakinetoplastina</taxon>
        <taxon>Trypanosomatida</taxon>
        <taxon>Trypanosomatidae</taxon>
        <taxon>Trypanosoma</taxon>
        <taxon>Schizotrypanum</taxon>
    </lineage>
</organism>
<accession>A0A2V2WDL6</accession>
<feature type="transmembrane region" description="Helical" evidence="1">
    <location>
        <begin position="52"/>
        <end position="68"/>
    </location>
</feature>
<keyword evidence="1" id="KW-0472">Membrane</keyword>